<proteinExistence type="predicted"/>
<evidence type="ECO:0000313" key="2">
    <source>
        <dbReference type="Proteomes" id="UP000054166"/>
    </source>
</evidence>
<dbReference type="EMBL" id="KN832975">
    <property type="protein sequence ID" value="KIM89513.1"/>
    <property type="molecule type" value="Genomic_DNA"/>
</dbReference>
<reference evidence="2" key="2">
    <citation type="submission" date="2015-01" db="EMBL/GenBank/DDBJ databases">
        <title>Evolutionary Origins and Diversification of the Mycorrhizal Mutualists.</title>
        <authorList>
            <consortium name="DOE Joint Genome Institute"/>
            <consortium name="Mycorrhizal Genomics Consortium"/>
            <person name="Kohler A."/>
            <person name="Kuo A."/>
            <person name="Nagy L.G."/>
            <person name="Floudas D."/>
            <person name="Copeland A."/>
            <person name="Barry K.W."/>
            <person name="Cichocki N."/>
            <person name="Veneault-Fourrey C."/>
            <person name="LaButti K."/>
            <person name="Lindquist E.A."/>
            <person name="Lipzen A."/>
            <person name="Lundell T."/>
            <person name="Morin E."/>
            <person name="Murat C."/>
            <person name="Riley R."/>
            <person name="Ohm R."/>
            <person name="Sun H."/>
            <person name="Tunlid A."/>
            <person name="Henrissat B."/>
            <person name="Grigoriev I.V."/>
            <person name="Hibbett D.S."/>
            <person name="Martin F."/>
        </authorList>
    </citation>
    <scope>NUCLEOTIDE SEQUENCE [LARGE SCALE GENOMIC DNA]</scope>
    <source>
        <strain evidence="2">F 1598</strain>
    </source>
</reference>
<name>A0A0C3BSK1_PILCF</name>
<evidence type="ECO:0000313" key="1">
    <source>
        <dbReference type="EMBL" id="KIM89513.1"/>
    </source>
</evidence>
<organism evidence="1 2">
    <name type="scientific">Piloderma croceum (strain F 1598)</name>
    <dbReference type="NCBI Taxonomy" id="765440"/>
    <lineage>
        <taxon>Eukaryota</taxon>
        <taxon>Fungi</taxon>
        <taxon>Dikarya</taxon>
        <taxon>Basidiomycota</taxon>
        <taxon>Agaricomycotina</taxon>
        <taxon>Agaricomycetes</taxon>
        <taxon>Agaricomycetidae</taxon>
        <taxon>Atheliales</taxon>
        <taxon>Atheliaceae</taxon>
        <taxon>Piloderma</taxon>
    </lineage>
</organism>
<dbReference type="HOGENOM" id="CLU_2441638_0_0_1"/>
<sequence length="90" mass="10444">MFENAWRWQDVYREKVVHSRKEARVRILDPYIVSIVALFQGRVIDKPDQSMAETEYSTGGEVEHKIFMIGGVLFLIIEFKLDSPDENALA</sequence>
<accession>A0A0C3BSK1</accession>
<dbReference type="AlphaFoldDB" id="A0A0C3BSK1"/>
<keyword evidence="2" id="KW-1185">Reference proteome</keyword>
<dbReference type="InParanoid" id="A0A0C3BSK1"/>
<reference evidence="1 2" key="1">
    <citation type="submission" date="2014-04" db="EMBL/GenBank/DDBJ databases">
        <authorList>
            <consortium name="DOE Joint Genome Institute"/>
            <person name="Kuo A."/>
            <person name="Tarkka M."/>
            <person name="Buscot F."/>
            <person name="Kohler A."/>
            <person name="Nagy L.G."/>
            <person name="Floudas D."/>
            <person name="Copeland A."/>
            <person name="Barry K.W."/>
            <person name="Cichocki N."/>
            <person name="Veneault-Fourrey C."/>
            <person name="LaButti K."/>
            <person name="Lindquist E.A."/>
            <person name="Lipzen A."/>
            <person name="Lundell T."/>
            <person name="Morin E."/>
            <person name="Murat C."/>
            <person name="Sun H."/>
            <person name="Tunlid A."/>
            <person name="Henrissat B."/>
            <person name="Grigoriev I.V."/>
            <person name="Hibbett D.S."/>
            <person name="Martin F."/>
            <person name="Nordberg H.P."/>
            <person name="Cantor M.N."/>
            <person name="Hua S.X."/>
        </authorList>
    </citation>
    <scope>NUCLEOTIDE SEQUENCE [LARGE SCALE GENOMIC DNA]</scope>
    <source>
        <strain evidence="1 2">F 1598</strain>
    </source>
</reference>
<dbReference type="OrthoDB" id="3248548at2759"/>
<protein>
    <submittedName>
        <fullName evidence="1">Uncharacterized protein</fullName>
    </submittedName>
</protein>
<dbReference type="Proteomes" id="UP000054166">
    <property type="component" value="Unassembled WGS sequence"/>
</dbReference>
<gene>
    <name evidence="1" type="ORF">PILCRDRAFT_769359</name>
</gene>